<proteinExistence type="inferred from homology"/>
<dbReference type="CDD" id="cd04081">
    <property type="entry name" value="CBM35_galactosidase-like"/>
    <property type="match status" value="1"/>
</dbReference>
<evidence type="ECO:0000256" key="7">
    <source>
        <dbReference type="RuleBase" id="RU361168"/>
    </source>
</evidence>
<evidence type="ECO:0000256" key="2">
    <source>
        <dbReference type="ARBA" id="ARBA00009743"/>
    </source>
</evidence>
<dbReference type="Proteomes" id="UP000799767">
    <property type="component" value="Unassembled WGS sequence"/>
</dbReference>
<dbReference type="SUPFAM" id="SSF51011">
    <property type="entry name" value="Glycosyl hydrolase domain"/>
    <property type="match status" value="1"/>
</dbReference>
<evidence type="ECO:0000256" key="6">
    <source>
        <dbReference type="ARBA" id="ARBA00023295"/>
    </source>
</evidence>
<name>A0A6A6PIR1_9PEZI</name>
<dbReference type="InterPro" id="IPR041233">
    <property type="entry name" value="Melibiase_C"/>
</dbReference>
<feature type="domain" description="CBM6" evidence="8">
    <location>
        <begin position="382"/>
        <end position="519"/>
    </location>
</feature>
<keyword evidence="10" id="KW-1185">Reference proteome</keyword>
<dbReference type="PRINTS" id="PR00740">
    <property type="entry name" value="GLHYDRLASE27"/>
</dbReference>
<dbReference type="AlphaFoldDB" id="A0A6A6PIR1"/>
<evidence type="ECO:0000256" key="1">
    <source>
        <dbReference type="ARBA" id="ARBA00001255"/>
    </source>
</evidence>
<dbReference type="PANTHER" id="PTHR11452:SF75">
    <property type="entry name" value="ALPHA-GALACTOSIDASE MEL1"/>
    <property type="match status" value="1"/>
</dbReference>
<dbReference type="Pfam" id="PF17801">
    <property type="entry name" value="Melibiase_C"/>
    <property type="match status" value="1"/>
</dbReference>
<comment type="similarity">
    <text evidence="2 7">Belongs to the glycosyl hydrolase 27 family.</text>
</comment>
<dbReference type="InterPro" id="IPR013780">
    <property type="entry name" value="Glyco_hydro_b"/>
</dbReference>
<dbReference type="CDD" id="cd14792">
    <property type="entry name" value="GH27"/>
    <property type="match status" value="1"/>
</dbReference>
<dbReference type="EC" id="3.2.1.22" evidence="3 7"/>
<sequence>MGFNTYNAASCTINSTWVNQTMLAFSDLGFQKLGYEYFQLDCGWQGSQRQANGSITYDSTAFPTGIKPLSAQAIDLGFRWSMYTDEGVYACAPSNPPPGSLGHEREDALQFAGWNVAYMKVDNCYVTANEDAPKTPMTDFPSRYGNMSNALRAVGIEGMLVCQWGVPYQNPAGTLEGPSDWTPPLSTSFRVSDDIAAGWSNVFRIMNEAISVNLAGHSGPGNFADMDLLEVGNPGMTTTQQASHFAIWAMFKSALMVSTNMVQISSTTQSILQNQGLIAINQDPLGAPVTLVQRYTNNYDIFAGPLEGGDVAVLLVDQSGQSRSLTVDFEQVDVASATATNLWTGQVTNGATSMTTSVQAYGSMALRLSQVKTYSPPAPALTYIDATTGTIAGGANVQSCSGCANGQKVGYLGSGGTLTFNNVETSATTQNVRFDYINCDVSYTNDGENVRGASISVNGGAGVPVLFPLTGYNWSANVTQNFLVELSGFQTGGYKNTIEISGLSGSTQYAPDMSRIAVLS</sequence>
<evidence type="ECO:0000256" key="5">
    <source>
        <dbReference type="ARBA" id="ARBA00022801"/>
    </source>
</evidence>
<evidence type="ECO:0000256" key="4">
    <source>
        <dbReference type="ARBA" id="ARBA00022729"/>
    </source>
</evidence>
<dbReference type="SUPFAM" id="SSF51445">
    <property type="entry name" value="(Trans)glycosidases"/>
    <property type="match status" value="1"/>
</dbReference>
<dbReference type="InterPro" id="IPR013785">
    <property type="entry name" value="Aldolase_TIM"/>
</dbReference>
<dbReference type="InterPro" id="IPR017853">
    <property type="entry name" value="GH"/>
</dbReference>
<dbReference type="InterPro" id="IPR005084">
    <property type="entry name" value="CBM6"/>
</dbReference>
<organism evidence="9 10">
    <name type="scientific">Neohortaea acidophila</name>
    <dbReference type="NCBI Taxonomy" id="245834"/>
    <lineage>
        <taxon>Eukaryota</taxon>
        <taxon>Fungi</taxon>
        <taxon>Dikarya</taxon>
        <taxon>Ascomycota</taxon>
        <taxon>Pezizomycotina</taxon>
        <taxon>Dothideomycetes</taxon>
        <taxon>Dothideomycetidae</taxon>
        <taxon>Mycosphaerellales</taxon>
        <taxon>Teratosphaeriaceae</taxon>
        <taxon>Neohortaea</taxon>
    </lineage>
</organism>
<accession>A0A6A6PIR1</accession>
<dbReference type="GO" id="GO:0004557">
    <property type="term" value="F:alpha-galactosidase activity"/>
    <property type="evidence" value="ECO:0007669"/>
    <property type="project" value="UniProtKB-EC"/>
</dbReference>
<dbReference type="Pfam" id="PF16499">
    <property type="entry name" value="Melibiase_2"/>
    <property type="match status" value="1"/>
</dbReference>
<reference evidence="9" key="1">
    <citation type="journal article" date="2020" name="Stud. Mycol.">
        <title>101 Dothideomycetes genomes: a test case for predicting lifestyles and emergence of pathogens.</title>
        <authorList>
            <person name="Haridas S."/>
            <person name="Albert R."/>
            <person name="Binder M."/>
            <person name="Bloem J."/>
            <person name="Labutti K."/>
            <person name="Salamov A."/>
            <person name="Andreopoulos B."/>
            <person name="Baker S."/>
            <person name="Barry K."/>
            <person name="Bills G."/>
            <person name="Bluhm B."/>
            <person name="Cannon C."/>
            <person name="Castanera R."/>
            <person name="Culley D."/>
            <person name="Daum C."/>
            <person name="Ezra D."/>
            <person name="Gonzalez J."/>
            <person name="Henrissat B."/>
            <person name="Kuo A."/>
            <person name="Liang C."/>
            <person name="Lipzen A."/>
            <person name="Lutzoni F."/>
            <person name="Magnuson J."/>
            <person name="Mondo S."/>
            <person name="Nolan M."/>
            <person name="Ohm R."/>
            <person name="Pangilinan J."/>
            <person name="Park H.-J."/>
            <person name="Ramirez L."/>
            <person name="Alfaro M."/>
            <person name="Sun H."/>
            <person name="Tritt A."/>
            <person name="Yoshinaga Y."/>
            <person name="Zwiers L.-H."/>
            <person name="Turgeon B."/>
            <person name="Goodwin S."/>
            <person name="Spatafora J."/>
            <person name="Crous P."/>
            <person name="Grigoriev I."/>
        </authorList>
    </citation>
    <scope>NUCLEOTIDE SEQUENCE</scope>
    <source>
        <strain evidence="9">CBS 113389</strain>
    </source>
</reference>
<dbReference type="Gene3D" id="2.60.120.260">
    <property type="entry name" value="Galactose-binding domain-like"/>
    <property type="match status" value="1"/>
</dbReference>
<dbReference type="PANTHER" id="PTHR11452">
    <property type="entry name" value="ALPHA-GALACTOSIDASE/ALPHA-N-ACETYLGALACTOSAMINIDASE"/>
    <property type="match status" value="1"/>
</dbReference>
<dbReference type="Gene3D" id="3.20.20.70">
    <property type="entry name" value="Aldolase class I"/>
    <property type="match status" value="1"/>
</dbReference>
<dbReference type="GO" id="GO:0030246">
    <property type="term" value="F:carbohydrate binding"/>
    <property type="evidence" value="ECO:0007669"/>
    <property type="project" value="InterPro"/>
</dbReference>
<keyword evidence="6 7" id="KW-0326">Glycosidase</keyword>
<evidence type="ECO:0000259" key="8">
    <source>
        <dbReference type="PROSITE" id="PS51175"/>
    </source>
</evidence>
<dbReference type="OrthoDB" id="5795902at2759"/>
<dbReference type="GO" id="GO:0005975">
    <property type="term" value="P:carbohydrate metabolic process"/>
    <property type="evidence" value="ECO:0007669"/>
    <property type="project" value="InterPro"/>
</dbReference>
<keyword evidence="7" id="KW-1015">Disulfide bond</keyword>
<comment type="catalytic activity">
    <reaction evidence="1 7">
        <text>Hydrolysis of terminal, non-reducing alpha-D-galactose residues in alpha-D-galactosides, including galactose oligosaccharides, galactomannans and galactolipids.</text>
        <dbReference type="EC" id="3.2.1.22"/>
    </reaction>
</comment>
<keyword evidence="5 7" id="KW-0378">Hydrolase</keyword>
<gene>
    <name evidence="9" type="ORF">BDY17DRAFT_257216</name>
</gene>
<protein>
    <recommendedName>
        <fullName evidence="3 7">Alpha-galactosidase</fullName>
        <ecNumber evidence="3 7">3.2.1.22</ecNumber>
    </recommendedName>
    <alternativeName>
        <fullName evidence="7">Melibiase</fullName>
    </alternativeName>
</protein>
<evidence type="ECO:0000313" key="10">
    <source>
        <dbReference type="Proteomes" id="UP000799767"/>
    </source>
</evidence>
<dbReference type="PROSITE" id="PS51175">
    <property type="entry name" value="CBM6"/>
    <property type="match status" value="1"/>
</dbReference>
<dbReference type="GeneID" id="54472668"/>
<dbReference type="RefSeq" id="XP_033586375.1">
    <property type="nucleotide sequence ID" value="XM_033731666.1"/>
</dbReference>
<evidence type="ECO:0000256" key="3">
    <source>
        <dbReference type="ARBA" id="ARBA00012755"/>
    </source>
</evidence>
<dbReference type="EMBL" id="MU001641">
    <property type="protein sequence ID" value="KAF2479805.1"/>
    <property type="molecule type" value="Genomic_DNA"/>
</dbReference>
<dbReference type="Gene3D" id="2.60.40.1180">
    <property type="entry name" value="Golgi alpha-mannosidase II"/>
    <property type="match status" value="1"/>
</dbReference>
<keyword evidence="4" id="KW-0732">Signal</keyword>
<dbReference type="InterPro" id="IPR002241">
    <property type="entry name" value="Glyco_hydro_27"/>
</dbReference>
<evidence type="ECO:0000313" key="9">
    <source>
        <dbReference type="EMBL" id="KAF2479805.1"/>
    </source>
</evidence>